<proteinExistence type="predicted"/>
<accession>A0A385EDG1</accession>
<dbReference type="EMBL" id="MH588545">
    <property type="protein sequence ID" value="AXQ68778.1"/>
    <property type="molecule type" value="Genomic_DNA"/>
</dbReference>
<protein>
    <submittedName>
        <fullName evidence="1">Uncharacterized protein</fullName>
    </submittedName>
</protein>
<keyword evidence="2" id="KW-1185">Reference proteome</keyword>
<gene>
    <name evidence="1" type="ORF">CcrPW_gp239</name>
</gene>
<evidence type="ECO:0000313" key="2">
    <source>
        <dbReference type="Proteomes" id="UP000259026"/>
    </source>
</evidence>
<evidence type="ECO:0000313" key="1">
    <source>
        <dbReference type="EMBL" id="AXQ68778.1"/>
    </source>
</evidence>
<organism evidence="1 2">
    <name type="scientific">Caulobacter phage CcrPW</name>
    <dbReference type="NCBI Taxonomy" id="2283271"/>
    <lineage>
        <taxon>Viruses</taxon>
        <taxon>Duplodnaviria</taxon>
        <taxon>Heunggongvirae</taxon>
        <taxon>Uroviricota</taxon>
        <taxon>Caudoviricetes</taxon>
        <taxon>Jeanschmidtviridae</taxon>
        <taxon>Colossusvirus</taxon>
        <taxon>Colossusvirus PW</taxon>
    </lineage>
</organism>
<name>A0A385EDG1_9CAUD</name>
<sequence>MPADRYVVVHALEGEDEQVVPFERKGLAFAYAKRKLKLIDTMDRCVAVQFQVEGGAGWVALDTWKFFHNGEIDHIAH</sequence>
<dbReference type="Proteomes" id="UP000259026">
    <property type="component" value="Segment"/>
</dbReference>
<reference evidence="1 2" key="2">
    <citation type="submission" date="2018-09" db="EMBL/GenBank/DDBJ databases">
        <title>Giant CbK-like Caulobacter bacteriophages have genetically divergent genomes.</title>
        <authorList>
            <person name="Wilson K."/>
            <person name="Ely B."/>
        </authorList>
    </citation>
    <scope>NUCLEOTIDE SEQUENCE [LARGE SCALE GENOMIC DNA]</scope>
</reference>
<reference evidence="2" key="1">
    <citation type="submission" date="2018-07" db="EMBL/GenBank/DDBJ databases">
        <title>Giant CbK-like Caulobacter bacteriophages have genetically divergent genomes.</title>
        <authorList>
            <person name="Wilson K.M."/>
            <person name="Ely B."/>
        </authorList>
    </citation>
    <scope>NUCLEOTIDE SEQUENCE [LARGE SCALE GENOMIC DNA]</scope>
</reference>